<dbReference type="PANTHER" id="PTHR30055:SF148">
    <property type="entry name" value="TETR-FAMILY TRANSCRIPTIONAL REGULATOR"/>
    <property type="match status" value="1"/>
</dbReference>
<evidence type="ECO:0000313" key="3">
    <source>
        <dbReference type="Proteomes" id="UP000240475"/>
    </source>
</evidence>
<dbReference type="InterPro" id="IPR001647">
    <property type="entry name" value="HTH_TetR"/>
</dbReference>
<dbReference type="InterPro" id="IPR050109">
    <property type="entry name" value="HTH-type_TetR-like_transc_reg"/>
</dbReference>
<dbReference type="SUPFAM" id="SSF48498">
    <property type="entry name" value="Tetracyclin repressor-like, C-terminal domain"/>
    <property type="match status" value="1"/>
</dbReference>
<name>A0A0P9GYK8_PSESX</name>
<accession>A0A0P9GYK8</accession>
<keyword evidence="1" id="KW-0238">DNA-binding</keyword>
<dbReference type="AlphaFoldDB" id="A0A0P9GYK8"/>
<dbReference type="GO" id="GO:0003700">
    <property type="term" value="F:DNA-binding transcription factor activity"/>
    <property type="evidence" value="ECO:0007669"/>
    <property type="project" value="TreeGrafter"/>
</dbReference>
<dbReference type="Pfam" id="PF17937">
    <property type="entry name" value="TetR_C_28"/>
    <property type="match status" value="1"/>
</dbReference>
<dbReference type="InterPro" id="IPR036271">
    <property type="entry name" value="Tet_transcr_reg_TetR-rel_C_sf"/>
</dbReference>
<dbReference type="PANTHER" id="PTHR30055">
    <property type="entry name" value="HTH-TYPE TRANSCRIPTIONAL REGULATOR RUTR"/>
    <property type="match status" value="1"/>
</dbReference>
<dbReference type="PROSITE" id="PS50977">
    <property type="entry name" value="HTH_TETR_2"/>
    <property type="match status" value="1"/>
</dbReference>
<evidence type="ECO:0000313" key="2">
    <source>
        <dbReference type="EMBL" id="AVX23980.1"/>
    </source>
</evidence>
<organism evidence="2 3">
    <name type="scientific">Pseudomonas syringae pv. atrofaciens</name>
    <dbReference type="NCBI Taxonomy" id="192087"/>
    <lineage>
        <taxon>Bacteria</taxon>
        <taxon>Pseudomonadati</taxon>
        <taxon>Pseudomonadota</taxon>
        <taxon>Gammaproteobacteria</taxon>
        <taxon>Pseudomonadales</taxon>
        <taxon>Pseudomonadaceae</taxon>
        <taxon>Pseudomonas</taxon>
        <taxon>Pseudomonas syringae</taxon>
    </lineage>
</organism>
<proteinExistence type="predicted"/>
<reference evidence="2 3" key="1">
    <citation type="submission" date="2018-04" db="EMBL/GenBank/DDBJ databases">
        <authorList>
            <person name="Cha J.-S."/>
        </authorList>
    </citation>
    <scope>NUCLEOTIDE SEQUENCE [LARGE SCALE GENOMIC DNA]</scope>
    <source>
        <strain evidence="2 3">LMG5095</strain>
    </source>
</reference>
<protein>
    <submittedName>
        <fullName evidence="2">TetR/AcrR family transcriptional regulator</fullName>
    </submittedName>
</protein>
<gene>
    <name evidence="2" type="ORF">DA456_11535</name>
</gene>
<dbReference type="GO" id="GO:0000976">
    <property type="term" value="F:transcription cis-regulatory region binding"/>
    <property type="evidence" value="ECO:0007669"/>
    <property type="project" value="TreeGrafter"/>
</dbReference>
<dbReference type="RefSeq" id="WP_003427982.1">
    <property type="nucleotide sequence ID" value="NZ_CP028490.1"/>
</dbReference>
<dbReference type="SUPFAM" id="SSF46689">
    <property type="entry name" value="Homeodomain-like"/>
    <property type="match status" value="1"/>
</dbReference>
<dbReference type="Gene3D" id="1.10.357.10">
    <property type="entry name" value="Tetracycline Repressor, domain 2"/>
    <property type="match status" value="1"/>
</dbReference>
<evidence type="ECO:0000256" key="1">
    <source>
        <dbReference type="ARBA" id="ARBA00023125"/>
    </source>
</evidence>
<dbReference type="Pfam" id="PF00440">
    <property type="entry name" value="TetR_N"/>
    <property type="match status" value="1"/>
</dbReference>
<dbReference type="Proteomes" id="UP000240475">
    <property type="component" value="Chromosome"/>
</dbReference>
<dbReference type="InterPro" id="IPR041479">
    <property type="entry name" value="TetR_CgmR_C"/>
</dbReference>
<dbReference type="InterPro" id="IPR009057">
    <property type="entry name" value="Homeodomain-like_sf"/>
</dbReference>
<dbReference type="EMBL" id="CP028490">
    <property type="protein sequence ID" value="AVX23980.1"/>
    <property type="molecule type" value="Genomic_DNA"/>
</dbReference>
<sequence length="181" mass="19812">MTSKAHTSRPPKQPDQVRNRLFQAATVLLSTGQPVSIGAIASAAGVSKGAVQHHFGTKEQLLAALFDLYMDQFNEALALEDASAPPALRYARMSLNATSYEDTDGWRAMVVATVIDRGLAARWSERAEIERSTDQTPSANALLVRLAADGLWLSDLLSTYKIGNKEREELDVLMQELLRNA</sequence>